<gene>
    <name evidence="7" type="ORF">RM425_15215</name>
</gene>
<dbReference type="InterPro" id="IPR009057">
    <property type="entry name" value="Homeodomain-like_sf"/>
</dbReference>
<keyword evidence="4" id="KW-0804">Transcription</keyword>
<keyword evidence="8" id="KW-1185">Reference proteome</keyword>
<dbReference type="EMBL" id="JAVREI010000011">
    <property type="protein sequence ID" value="MDT0277257.1"/>
    <property type="molecule type" value="Genomic_DNA"/>
</dbReference>
<dbReference type="PANTHER" id="PTHR47506:SF1">
    <property type="entry name" value="HTH-TYPE TRANSCRIPTIONAL REGULATOR YJDC"/>
    <property type="match status" value="1"/>
</dbReference>
<reference evidence="8" key="1">
    <citation type="submission" date="2023-07" db="EMBL/GenBank/DDBJ databases">
        <title>30 novel species of actinomycetes from the DSMZ collection.</title>
        <authorList>
            <person name="Nouioui I."/>
        </authorList>
    </citation>
    <scope>NUCLEOTIDE SEQUENCE [LARGE SCALE GENOMIC DNA]</scope>
    <source>
        <strain evidence="8">DSM 46792</strain>
    </source>
</reference>
<proteinExistence type="predicted"/>
<dbReference type="Pfam" id="PF00440">
    <property type="entry name" value="TetR_N"/>
    <property type="match status" value="1"/>
</dbReference>
<dbReference type="Gene3D" id="1.10.357.10">
    <property type="entry name" value="Tetracycline Repressor, domain 2"/>
    <property type="match status" value="1"/>
</dbReference>
<keyword evidence="3 5" id="KW-0238">DNA-binding</keyword>
<evidence type="ECO:0000313" key="7">
    <source>
        <dbReference type="EMBL" id="MDT0277257.1"/>
    </source>
</evidence>
<dbReference type="SUPFAM" id="SSF46689">
    <property type="entry name" value="Homeodomain-like"/>
    <property type="match status" value="1"/>
</dbReference>
<protein>
    <submittedName>
        <fullName evidence="7">TetR/AcrR family transcriptional regulator</fullName>
    </submittedName>
</protein>
<dbReference type="PROSITE" id="PS50977">
    <property type="entry name" value="HTH_TETR_2"/>
    <property type="match status" value="1"/>
</dbReference>
<evidence type="ECO:0000313" key="8">
    <source>
        <dbReference type="Proteomes" id="UP001183222"/>
    </source>
</evidence>
<dbReference type="InterPro" id="IPR036271">
    <property type="entry name" value="Tet_transcr_reg_TetR-rel_C_sf"/>
</dbReference>
<dbReference type="Proteomes" id="UP001183222">
    <property type="component" value="Unassembled WGS sequence"/>
</dbReference>
<dbReference type="PANTHER" id="PTHR47506">
    <property type="entry name" value="TRANSCRIPTIONAL REGULATORY PROTEIN"/>
    <property type="match status" value="1"/>
</dbReference>
<comment type="caution">
    <text evidence="7">The sequence shown here is derived from an EMBL/GenBank/DDBJ whole genome shotgun (WGS) entry which is preliminary data.</text>
</comment>
<organism evidence="7 8">
    <name type="scientific">Blastococcus goldschmidtiae</name>
    <dbReference type="NCBI Taxonomy" id="3075546"/>
    <lineage>
        <taxon>Bacteria</taxon>
        <taxon>Bacillati</taxon>
        <taxon>Actinomycetota</taxon>
        <taxon>Actinomycetes</taxon>
        <taxon>Geodermatophilales</taxon>
        <taxon>Geodermatophilaceae</taxon>
        <taxon>Blastococcus</taxon>
    </lineage>
</organism>
<dbReference type="InterPro" id="IPR039538">
    <property type="entry name" value="BetI_C"/>
</dbReference>
<evidence type="ECO:0000256" key="5">
    <source>
        <dbReference type="PROSITE-ProRule" id="PRU00335"/>
    </source>
</evidence>
<sequence>MTESAARSRGAYAKTAARRQRIVTAAVEVFAASGYHKGSLRDVAERAGLSQAGLLHHFPSKVHVIQAVVEWHDEQSARVIADAVAGGLDPLGALVVLLEHNERNPELVGLYVLLSAEATAPDHPLHDYFVRRYAGAVARLQARLEGAAGSGRLRPGVDPAGVARALTALMDGLQVQWLYDRGSVDMAAELRRYLAPLLVADP</sequence>
<dbReference type="Pfam" id="PF13977">
    <property type="entry name" value="TetR_C_6"/>
    <property type="match status" value="1"/>
</dbReference>
<feature type="domain" description="HTH tetR-type" evidence="6">
    <location>
        <begin position="16"/>
        <end position="76"/>
    </location>
</feature>
<keyword evidence="1" id="KW-0678">Repressor</keyword>
<dbReference type="PRINTS" id="PR00455">
    <property type="entry name" value="HTHTETR"/>
</dbReference>
<evidence type="ECO:0000256" key="1">
    <source>
        <dbReference type="ARBA" id="ARBA00022491"/>
    </source>
</evidence>
<dbReference type="InterPro" id="IPR001647">
    <property type="entry name" value="HTH_TetR"/>
</dbReference>
<evidence type="ECO:0000256" key="3">
    <source>
        <dbReference type="ARBA" id="ARBA00023125"/>
    </source>
</evidence>
<evidence type="ECO:0000256" key="2">
    <source>
        <dbReference type="ARBA" id="ARBA00023015"/>
    </source>
</evidence>
<evidence type="ECO:0000256" key="4">
    <source>
        <dbReference type="ARBA" id="ARBA00023163"/>
    </source>
</evidence>
<evidence type="ECO:0000259" key="6">
    <source>
        <dbReference type="PROSITE" id="PS50977"/>
    </source>
</evidence>
<feature type="DNA-binding region" description="H-T-H motif" evidence="5">
    <location>
        <begin position="39"/>
        <end position="58"/>
    </location>
</feature>
<dbReference type="SUPFAM" id="SSF48498">
    <property type="entry name" value="Tetracyclin repressor-like, C-terminal domain"/>
    <property type="match status" value="1"/>
</dbReference>
<accession>A0ABU2KAQ2</accession>
<name>A0ABU2KAQ2_9ACTN</name>
<keyword evidence="2" id="KW-0805">Transcription regulation</keyword>
<dbReference type="RefSeq" id="WP_311346064.1">
    <property type="nucleotide sequence ID" value="NZ_JAVREI010000011.1"/>
</dbReference>